<dbReference type="Proteomes" id="UP000609879">
    <property type="component" value="Unassembled WGS sequence"/>
</dbReference>
<gene>
    <name evidence="1" type="ORF">Ade02nite_13530</name>
</gene>
<protein>
    <submittedName>
        <fullName evidence="1">Uncharacterized protein</fullName>
    </submittedName>
</protein>
<evidence type="ECO:0000313" key="2">
    <source>
        <dbReference type="Proteomes" id="UP000609879"/>
    </source>
</evidence>
<accession>A0ABQ3XYH5</accession>
<dbReference type="RefSeq" id="WP_379036144.1">
    <property type="nucleotide sequence ID" value="NZ_JBHRZA010000007.1"/>
</dbReference>
<reference evidence="1 2" key="1">
    <citation type="submission" date="2021-01" db="EMBL/GenBank/DDBJ databases">
        <title>Whole genome shotgun sequence of Actinoplanes deccanensis NBRC 13994.</title>
        <authorList>
            <person name="Komaki H."/>
            <person name="Tamura T."/>
        </authorList>
    </citation>
    <scope>NUCLEOTIDE SEQUENCE [LARGE SCALE GENOMIC DNA]</scope>
    <source>
        <strain evidence="1 2">NBRC 13994</strain>
    </source>
</reference>
<evidence type="ECO:0000313" key="1">
    <source>
        <dbReference type="EMBL" id="GID72712.1"/>
    </source>
</evidence>
<organism evidence="1 2">
    <name type="scientific">Paractinoplanes deccanensis</name>
    <dbReference type="NCBI Taxonomy" id="113561"/>
    <lineage>
        <taxon>Bacteria</taxon>
        <taxon>Bacillati</taxon>
        <taxon>Actinomycetota</taxon>
        <taxon>Actinomycetes</taxon>
        <taxon>Micromonosporales</taxon>
        <taxon>Micromonosporaceae</taxon>
        <taxon>Paractinoplanes</taxon>
    </lineage>
</organism>
<keyword evidence="2" id="KW-1185">Reference proteome</keyword>
<name>A0ABQ3XYH5_9ACTN</name>
<sequence length="114" mass="12585">MPEMTDAERRWESWYQAFVKVFEAFPEPADVPCPEGDGGHVRLTFYGYPGGRKGSVTAWCDRCHHGIWLGRVGIPAGAQVYPFDSGPENQPGIELIPEAWHTPEGGDGDDDLVP</sequence>
<dbReference type="EMBL" id="BOMI01000021">
    <property type="protein sequence ID" value="GID72712.1"/>
    <property type="molecule type" value="Genomic_DNA"/>
</dbReference>
<proteinExistence type="predicted"/>
<comment type="caution">
    <text evidence="1">The sequence shown here is derived from an EMBL/GenBank/DDBJ whole genome shotgun (WGS) entry which is preliminary data.</text>
</comment>